<evidence type="ECO:0000313" key="2">
    <source>
        <dbReference type="EMBL" id="AYA37472.1"/>
    </source>
</evidence>
<evidence type="ECO:0000313" key="3">
    <source>
        <dbReference type="Proteomes" id="UP000262802"/>
    </source>
</evidence>
<proteinExistence type="predicted"/>
<dbReference type="EMBL" id="CP032317">
    <property type="protein sequence ID" value="AYA37472.1"/>
    <property type="molecule type" value="Genomic_DNA"/>
</dbReference>
<organism evidence="2 3">
    <name type="scientific">Hymenobacter oligotrophus</name>
    <dbReference type="NCBI Taxonomy" id="2319843"/>
    <lineage>
        <taxon>Bacteria</taxon>
        <taxon>Pseudomonadati</taxon>
        <taxon>Bacteroidota</taxon>
        <taxon>Cytophagia</taxon>
        <taxon>Cytophagales</taxon>
        <taxon>Hymenobacteraceae</taxon>
        <taxon>Hymenobacter</taxon>
    </lineage>
</organism>
<dbReference type="SUPFAM" id="SSF49299">
    <property type="entry name" value="PKD domain"/>
    <property type="match status" value="1"/>
</dbReference>
<dbReference type="OrthoDB" id="1652165at2"/>
<dbReference type="Pfam" id="PF18911">
    <property type="entry name" value="PKD_4"/>
    <property type="match status" value="1"/>
</dbReference>
<protein>
    <recommendedName>
        <fullName evidence="1">PKD domain-containing protein</fullName>
    </recommendedName>
</protein>
<dbReference type="RefSeq" id="WP_119445039.1">
    <property type="nucleotide sequence ID" value="NZ_CP032317.1"/>
</dbReference>
<gene>
    <name evidence="2" type="ORF">D3Y59_10685</name>
</gene>
<dbReference type="PROSITE" id="PS50093">
    <property type="entry name" value="PKD"/>
    <property type="match status" value="1"/>
</dbReference>
<dbReference type="InterPro" id="IPR052918">
    <property type="entry name" value="Motility_Chemotaxis_Reg"/>
</dbReference>
<reference evidence="2 3" key="1">
    <citation type="submission" date="2018-09" db="EMBL/GenBank/DDBJ databases">
        <title>Hymenobacter medium sp. nov., isolated from R2A medium.</title>
        <authorList>
            <person name="Yingchao G."/>
        </authorList>
    </citation>
    <scope>NUCLEOTIDE SEQUENCE [LARGE SCALE GENOMIC DNA]</scope>
    <source>
        <strain evidence="3">sh-6</strain>
    </source>
</reference>
<accession>A0A3B7R118</accession>
<feature type="domain" description="PKD" evidence="1">
    <location>
        <begin position="1154"/>
        <end position="1178"/>
    </location>
</feature>
<evidence type="ECO:0000259" key="1">
    <source>
        <dbReference type="PROSITE" id="PS50093"/>
    </source>
</evidence>
<dbReference type="InterPro" id="IPR057708">
    <property type="entry name" value="DUF7948"/>
</dbReference>
<sequence>MIDAAPGTLLAAPAPAQHIEFVPNQGQWPQPVRYVAPLVHGRVFLEATGWTYALAEPVDPHVRSARPEQEQLRAHAVRMEFVGARPQAQLQPAAPTGEVRNYLIGNNPDHWARQVGSYRELRYQGVWQDIDVRLYENTRQQLEYDYELAPGADAALIRQRYTGTEELRLGEGGTLQIKTTLGTVTELAPRAWQVGAGGERQPVACRYALRGQEVSFALGRYDRARPLLIDPTVVFSTFTGATADNWGFTATYDPQGNMYSGGIAFNLGYPVTAGAYNTTFNGNIDIAIIKYNTATTGAASRVWATYLGGSSAEYPQSLVVNSRGELVILSTTGSANYPTTAGAFDRSFAGGPSVSPYGFGDALYTMAQGTDLAITSLNATGSALVGSTYLGGNSTEGLNMRTGMVAELMRNYGDQFRGDVLVDANDNIYIASNSASPDFPTRNNFQAARGAGLDAVVCKLTPALTNLVWSSYLGGGNPDAAYSLQLDAAGRLFVCGGTTSVNFPTTAGALQTTHRGDVDGFVVRISADGSTLERSTLLGTAQYDQAYFVQLDTNGDVYLLGQSLGQYPVTAGRYANANGRQFIHKLNADLTATTFSTVFGAGRPTVDISPTAFLVDQCNRIYVSGWGGSTNAGYGNGYTTNLPTTPSAVQPTTDGSDFYLMQLAEGATHLEYATFFGGSSTDHVDGGTSRFDRRGFVYHAVCACGGTNTTFPIPPGAGTYSTRNGYSNCNNATFKFDFEPQRAVVGPDREVCITTGLVPLNGTPAGGTWAGPGVSGSPSTGYTFDPAVVGVGQSATLTYTVYNNLCQSQTSLRFAVVPAPTVQFSPLAQTELCPDSPNLQLAATPAGGTFSGPGVVGSSFSPAQAGLGTHTLTYTYALGGCTVTATRQVSVLAATAGPDFTMCLPAAPVRLGGLPAGGVWSGQYVTGSAATGYFFSPPSTLNASVRLTYTITTASGCTSSSALQANVYAAAVVAAPSQTNFCATDTNPLRLPSAAYWAGRGVQGPGWQGFTFSPAVAGPGQHTLTYVTWNGPCETRGTVTMLVGAPLTIALPPDTLLCPGSTQPFRLRGQPQGGTWTGLSVTPDGIFTPPASFTGTATFTYTVNNGGCISTATRRVGVAAMPSFGPRWQAALCPADRQAPLRVQFRDVDAGEVQWEFGDGTTATGLNPEHVYEQPGRYQPKVVMYYNNRRCRSELQLAPIEVLETKPVPNIITPNADGKNDVFEVSAGCPPSLQVFSRWGQKVYNDDAYRNNWGGGNQPAGTYYYLLRYVGGRTVKGWLEVQR</sequence>
<dbReference type="InterPro" id="IPR000601">
    <property type="entry name" value="PKD_dom"/>
</dbReference>
<dbReference type="Gene3D" id="2.60.40.10">
    <property type="entry name" value="Immunoglobulins"/>
    <property type="match status" value="1"/>
</dbReference>
<dbReference type="Pfam" id="PF13585">
    <property type="entry name" value="CHU_C"/>
    <property type="match status" value="1"/>
</dbReference>
<dbReference type="InterPro" id="IPR035986">
    <property type="entry name" value="PKD_dom_sf"/>
</dbReference>
<dbReference type="Proteomes" id="UP000262802">
    <property type="component" value="Chromosome"/>
</dbReference>
<name>A0A3B7R118_9BACT</name>
<dbReference type="CDD" id="cd00146">
    <property type="entry name" value="PKD"/>
    <property type="match status" value="1"/>
</dbReference>
<keyword evidence="3" id="KW-1185">Reference proteome</keyword>
<dbReference type="InterPro" id="IPR013783">
    <property type="entry name" value="Ig-like_fold"/>
</dbReference>
<dbReference type="KEGG" id="hyh:D3Y59_10685"/>
<dbReference type="PANTHER" id="PTHR35580:SF1">
    <property type="entry name" value="PHYTASE-LIKE DOMAIN-CONTAINING PROTEIN"/>
    <property type="match status" value="1"/>
</dbReference>
<dbReference type="PANTHER" id="PTHR35580">
    <property type="entry name" value="CELL SURFACE GLYCOPROTEIN (S-LAYER PROTEIN)-LIKE PROTEIN"/>
    <property type="match status" value="1"/>
</dbReference>
<dbReference type="Pfam" id="PF25778">
    <property type="entry name" value="DUF7948"/>
    <property type="match status" value="1"/>
</dbReference>